<evidence type="ECO:0000259" key="1">
    <source>
        <dbReference type="Pfam" id="PF04909"/>
    </source>
</evidence>
<dbReference type="InterPro" id="IPR032466">
    <property type="entry name" value="Metal_Hydrolase"/>
</dbReference>
<dbReference type="Proteomes" id="UP000194151">
    <property type="component" value="Chromosome"/>
</dbReference>
<dbReference type="AlphaFoldDB" id="A0A1W6YNM6"/>
<reference evidence="2 3" key="1">
    <citation type="submission" date="2017-05" db="EMBL/GenBank/DDBJ databases">
        <title>Complete and WGS of Bordetella genogroups.</title>
        <authorList>
            <person name="Spilker T."/>
            <person name="LiPuma J."/>
        </authorList>
    </citation>
    <scope>NUCLEOTIDE SEQUENCE [LARGE SCALE GENOMIC DNA]</scope>
    <source>
        <strain evidence="2 3">AU19157</strain>
    </source>
</reference>
<name>A0A1W6YNM6_9BORD</name>
<sequence length="294" mass="31598">MTVGPTSALAVCDCHIHINDPAYAYVAGADLHPPPATVAAYEPVRQALGIARVVVVQPSSYGLDNRCTLDAVRRFNHEGVAARAVVVIDPDIDEGELAALHRAGARGVRFNLLRPTPVSGEALSRVARRIAARGWHVQLHAAADTIAAMAPALLDLPVPLVIDHMGRMPSEACDAHPAMSAIARLLKRRNTWIKLSGLELDGASHAPAYRPQAALARRLVDIAADRMVWGTNWPHPATACRGEPMPDDAALLDWLSAVAPDAALRRAILWDNPKQLYGFESAHSEAEGHRQISS</sequence>
<dbReference type="KEGG" id="bgv:CAL12_18815"/>
<evidence type="ECO:0000313" key="2">
    <source>
        <dbReference type="EMBL" id="ARP82665.1"/>
    </source>
</evidence>
<dbReference type="InterPro" id="IPR006680">
    <property type="entry name" value="Amidohydro-rel"/>
</dbReference>
<dbReference type="Gene3D" id="3.20.20.140">
    <property type="entry name" value="Metal-dependent hydrolases"/>
    <property type="match status" value="1"/>
</dbReference>
<feature type="domain" description="Amidohydrolase-related" evidence="1">
    <location>
        <begin position="12"/>
        <end position="279"/>
    </location>
</feature>
<gene>
    <name evidence="2" type="ORF">CAL12_18815</name>
</gene>
<proteinExistence type="predicted"/>
<dbReference type="PANTHER" id="PTHR35563">
    <property type="entry name" value="BARREL METAL-DEPENDENT HYDROLASE, PUTATIVE (AFU_ORTHOLOGUE AFUA_1G16240)-RELATED"/>
    <property type="match status" value="1"/>
</dbReference>
<dbReference type="PANTHER" id="PTHR35563:SF2">
    <property type="entry name" value="BARREL METAL-DEPENDENT HYDROLASE, PUTATIVE (AFU_ORTHOLOGUE AFUA_1G16240)-RELATED"/>
    <property type="match status" value="1"/>
</dbReference>
<dbReference type="InterPro" id="IPR052358">
    <property type="entry name" value="Aro_Compnd_Degr_Hydrolases"/>
</dbReference>
<keyword evidence="3" id="KW-1185">Reference proteome</keyword>
<dbReference type="Pfam" id="PF04909">
    <property type="entry name" value="Amidohydro_2"/>
    <property type="match status" value="1"/>
</dbReference>
<evidence type="ECO:0000313" key="3">
    <source>
        <dbReference type="Proteomes" id="UP000194151"/>
    </source>
</evidence>
<dbReference type="GO" id="GO:0016787">
    <property type="term" value="F:hydrolase activity"/>
    <property type="evidence" value="ECO:0007669"/>
    <property type="project" value="InterPro"/>
</dbReference>
<protein>
    <recommendedName>
        <fullName evidence="1">Amidohydrolase-related domain-containing protein</fullName>
    </recommendedName>
</protein>
<accession>A0A1W6YNM6</accession>
<dbReference type="STRING" id="1416806.CAL12_18815"/>
<organism evidence="2 3">
    <name type="scientific">Bordetella genomosp. 8</name>
    <dbReference type="NCBI Taxonomy" id="1416806"/>
    <lineage>
        <taxon>Bacteria</taxon>
        <taxon>Pseudomonadati</taxon>
        <taxon>Pseudomonadota</taxon>
        <taxon>Betaproteobacteria</taxon>
        <taxon>Burkholderiales</taxon>
        <taxon>Alcaligenaceae</taxon>
        <taxon>Bordetella</taxon>
    </lineage>
</organism>
<dbReference type="SUPFAM" id="SSF51556">
    <property type="entry name" value="Metallo-dependent hydrolases"/>
    <property type="match status" value="1"/>
</dbReference>
<dbReference type="EMBL" id="CP021108">
    <property type="protein sequence ID" value="ARP82665.1"/>
    <property type="molecule type" value="Genomic_DNA"/>
</dbReference>